<proteinExistence type="predicted"/>
<protein>
    <submittedName>
        <fullName evidence="1">Uncharacterized protein</fullName>
    </submittedName>
</protein>
<gene>
    <name evidence="1" type="ORF">BDM02DRAFT_3121944</name>
</gene>
<comment type="caution">
    <text evidence="1">The sequence shown here is derived from an EMBL/GenBank/DDBJ whole genome shotgun (WGS) entry which is preliminary data.</text>
</comment>
<keyword evidence="2" id="KW-1185">Reference proteome</keyword>
<evidence type="ECO:0000313" key="2">
    <source>
        <dbReference type="Proteomes" id="UP000886501"/>
    </source>
</evidence>
<sequence>MMEEAPSNSRSTTPTTPGSVDDKPDEPTPIDATRNDTQETSTSTGSDTVPETTNSGAYSAGNWQAIWSPAHNAYYFYNSVTRETTWVNPLQQGQQQAGDSKGKGKEKATGETESEGDEAEGQDEDYEKQGNVPGLSTDATASTPALTQWEQMQANAIAQGIDPSLAHLDPSLAAGPSLPSEAFTARFNARTGAFTTVDGRDPSHLSEYERAKRMSQFYFDVGAWEKELEQRDIAEEERKKKRKPTKKDLDRFKEQKRQKKIAKTAWLRT</sequence>
<organism evidence="1 2">
    <name type="scientific">Thelephora ganbajun</name>
    <name type="common">Ganba fungus</name>
    <dbReference type="NCBI Taxonomy" id="370292"/>
    <lineage>
        <taxon>Eukaryota</taxon>
        <taxon>Fungi</taxon>
        <taxon>Dikarya</taxon>
        <taxon>Basidiomycota</taxon>
        <taxon>Agaricomycotina</taxon>
        <taxon>Agaricomycetes</taxon>
        <taxon>Thelephorales</taxon>
        <taxon>Thelephoraceae</taxon>
        <taxon>Thelephora</taxon>
    </lineage>
</organism>
<reference evidence="1" key="1">
    <citation type="submission" date="2019-10" db="EMBL/GenBank/DDBJ databases">
        <authorList>
            <consortium name="DOE Joint Genome Institute"/>
            <person name="Kuo A."/>
            <person name="Miyauchi S."/>
            <person name="Kiss E."/>
            <person name="Drula E."/>
            <person name="Kohler A."/>
            <person name="Sanchez-Garcia M."/>
            <person name="Andreopoulos B."/>
            <person name="Barry K.W."/>
            <person name="Bonito G."/>
            <person name="Buee M."/>
            <person name="Carver A."/>
            <person name="Chen C."/>
            <person name="Cichocki N."/>
            <person name="Clum A."/>
            <person name="Culley D."/>
            <person name="Crous P.W."/>
            <person name="Fauchery L."/>
            <person name="Girlanda M."/>
            <person name="Hayes R."/>
            <person name="Keri Z."/>
            <person name="Labutti K."/>
            <person name="Lipzen A."/>
            <person name="Lombard V."/>
            <person name="Magnuson J."/>
            <person name="Maillard F."/>
            <person name="Morin E."/>
            <person name="Murat C."/>
            <person name="Nolan M."/>
            <person name="Ohm R."/>
            <person name="Pangilinan J."/>
            <person name="Pereira M."/>
            <person name="Perotto S."/>
            <person name="Peter M."/>
            <person name="Riley R."/>
            <person name="Sitrit Y."/>
            <person name="Stielow B."/>
            <person name="Szollosi G."/>
            <person name="Zifcakova L."/>
            <person name="Stursova M."/>
            <person name="Spatafora J.W."/>
            <person name="Tedersoo L."/>
            <person name="Vaario L.-M."/>
            <person name="Yamada A."/>
            <person name="Yan M."/>
            <person name="Wang P."/>
            <person name="Xu J."/>
            <person name="Bruns T."/>
            <person name="Baldrian P."/>
            <person name="Vilgalys R."/>
            <person name="Henrissat B."/>
            <person name="Grigoriev I.V."/>
            <person name="Hibbett D."/>
            <person name="Nagy L.G."/>
            <person name="Martin F.M."/>
        </authorList>
    </citation>
    <scope>NUCLEOTIDE SEQUENCE</scope>
    <source>
        <strain evidence="1">P2</strain>
    </source>
</reference>
<dbReference type="EMBL" id="MU118140">
    <property type="protein sequence ID" value="KAF9644415.1"/>
    <property type="molecule type" value="Genomic_DNA"/>
</dbReference>
<evidence type="ECO:0000313" key="1">
    <source>
        <dbReference type="EMBL" id="KAF9644415.1"/>
    </source>
</evidence>
<name>A0ACB6Z4V6_THEGA</name>
<dbReference type="Proteomes" id="UP000886501">
    <property type="component" value="Unassembled WGS sequence"/>
</dbReference>
<reference evidence="1" key="2">
    <citation type="journal article" date="2020" name="Nat. Commun.">
        <title>Large-scale genome sequencing of mycorrhizal fungi provides insights into the early evolution of symbiotic traits.</title>
        <authorList>
            <person name="Miyauchi S."/>
            <person name="Kiss E."/>
            <person name="Kuo A."/>
            <person name="Drula E."/>
            <person name="Kohler A."/>
            <person name="Sanchez-Garcia M."/>
            <person name="Morin E."/>
            <person name="Andreopoulos B."/>
            <person name="Barry K.W."/>
            <person name="Bonito G."/>
            <person name="Buee M."/>
            <person name="Carver A."/>
            <person name="Chen C."/>
            <person name="Cichocki N."/>
            <person name="Clum A."/>
            <person name="Culley D."/>
            <person name="Crous P.W."/>
            <person name="Fauchery L."/>
            <person name="Girlanda M."/>
            <person name="Hayes R.D."/>
            <person name="Keri Z."/>
            <person name="LaButti K."/>
            <person name="Lipzen A."/>
            <person name="Lombard V."/>
            <person name="Magnuson J."/>
            <person name="Maillard F."/>
            <person name="Murat C."/>
            <person name="Nolan M."/>
            <person name="Ohm R.A."/>
            <person name="Pangilinan J."/>
            <person name="Pereira M.F."/>
            <person name="Perotto S."/>
            <person name="Peter M."/>
            <person name="Pfister S."/>
            <person name="Riley R."/>
            <person name="Sitrit Y."/>
            <person name="Stielow J.B."/>
            <person name="Szollosi G."/>
            <person name="Zifcakova L."/>
            <person name="Stursova M."/>
            <person name="Spatafora J.W."/>
            <person name="Tedersoo L."/>
            <person name="Vaario L.M."/>
            <person name="Yamada A."/>
            <person name="Yan M."/>
            <person name="Wang P."/>
            <person name="Xu J."/>
            <person name="Bruns T."/>
            <person name="Baldrian P."/>
            <person name="Vilgalys R."/>
            <person name="Dunand C."/>
            <person name="Henrissat B."/>
            <person name="Grigoriev I.V."/>
            <person name="Hibbett D."/>
            <person name="Nagy L.G."/>
            <person name="Martin F.M."/>
        </authorList>
    </citation>
    <scope>NUCLEOTIDE SEQUENCE</scope>
    <source>
        <strain evidence="1">P2</strain>
    </source>
</reference>
<accession>A0ACB6Z4V6</accession>